<dbReference type="RefSeq" id="WP_119668795.1">
    <property type="nucleotide sequence ID" value="NZ_QXED01000004.1"/>
</dbReference>
<keyword evidence="1" id="KW-0732">Signal</keyword>
<evidence type="ECO:0000313" key="3">
    <source>
        <dbReference type="EMBL" id="RIV22612.1"/>
    </source>
</evidence>
<comment type="caution">
    <text evidence="3">The sequence shown here is derived from an EMBL/GenBank/DDBJ whole genome shotgun (WGS) entry which is preliminary data.</text>
</comment>
<feature type="domain" description="Secretion system C-terminal sorting" evidence="2">
    <location>
        <begin position="989"/>
        <end position="1064"/>
    </location>
</feature>
<dbReference type="Gene3D" id="2.60.40.10">
    <property type="entry name" value="Immunoglobulins"/>
    <property type="match status" value="4"/>
</dbReference>
<sequence length="1069" mass="112767">MGKSLRCLQLLLTITLSFPVVAQTASGPSLTYAQVVNRLQRASQAYAPTYDGNMIVAYFYADGVGPSIKNWNLQVTKYLTNGRVAYSQVTTLPKTISGTVAVVEATDRSVIISGNGTTYAYAPGNTAKLKWMRPYRGSVLYPTPDGGVLLTNPNPGDPDRGTNTKLSAKGELEWQLNSNYLIATTDGGYVRYDGNGGLTKLDGQRQQQWQVNETAAFAQAVSDGVVYRTNDKLVKVNNAGKEAWRYTVPGDASLRPIKVVETADGGIVFSSDQTYKLTKAGTLQWQNPVREVMQTTIDGGLLCLLRDRPVSEASTTGYTLSKLTSAGNTAWQRFISGQLDEDLNGMRGVASAYQSRHGDYWFLTETASVPANQYTSNLVISRLCRDFLKIYATAGLATGIVPFEKDTTITVCRADSVGLGFTDENTVPGLVFQWKLNGAPIASTPRGLLRAREAGTYLVQAADSSCGVTDTSPTLTIAQNPSPRVTLTGSSFFCSGGSITLSATGSNGTGAYQYQWSKNNKPISTSATISVSEAGQYSVTASDDGGCASTPAVILVAENPAIAVSIAGADYFCPSASSRLSAVVSGGTPGFRYQWKRNGELLAARNVNFSADRAGAYTVEVTDSRNCPVESKTLVVTEVPALTLTAGTSTTLTGTETYKLTNVTTASGGAAPYSYQWTTSQASVPGNGSTAAQPTLGPFTATTDIQLIVTDTKGCSQTAVSKVTYKPCTMEAAINGQNYYCTGTTTSLTLAISNGNAPFKTIWQGNEIVLNTNTYSQVYQNPTTLTADITDSKGCTAKAKDVVVTEAPRPTATITGQMVFCKGSSTQLSAVVSGGKAPYTYEWRQVGTAANPTGPSVATTGTYGATAAGAFVVTVKDANGCDNVSPSVTLTHKAPDLDAKITANGPTEVYLPASVTLTANTGTGLTYQWQKNGQDMAGAVTPSISTTQTGSYVVKVSQDGCTLASPALEVKVLTPLALEPTAPPVQFTVFPNPVETTCQVTIQTDKASPVTVSVYNLMGQRVQTIQINTRSTTHDVLLNLSAQSTGTYVIDVKAGAATARKRLIKIAGR</sequence>
<dbReference type="SUPFAM" id="SSF48726">
    <property type="entry name" value="Immunoglobulin"/>
    <property type="match status" value="1"/>
</dbReference>
<dbReference type="AlphaFoldDB" id="A0A418M943"/>
<protein>
    <submittedName>
        <fullName evidence="3">T9SS C-terminal target domain-containing protein</fullName>
    </submittedName>
</protein>
<dbReference type="InterPro" id="IPR036179">
    <property type="entry name" value="Ig-like_dom_sf"/>
</dbReference>
<accession>A0A418M943</accession>
<feature type="chain" id="PRO_5019449040" evidence="1">
    <location>
        <begin position="23"/>
        <end position="1069"/>
    </location>
</feature>
<dbReference type="EMBL" id="QXED01000004">
    <property type="protein sequence ID" value="RIV22612.1"/>
    <property type="molecule type" value="Genomic_DNA"/>
</dbReference>
<evidence type="ECO:0000259" key="2">
    <source>
        <dbReference type="Pfam" id="PF18962"/>
    </source>
</evidence>
<reference evidence="3 4" key="1">
    <citation type="submission" date="2018-08" db="EMBL/GenBank/DDBJ databases">
        <title>Fibrisoma montanum sp. nov., isolated from Danxia mountain soil.</title>
        <authorList>
            <person name="Huang Y."/>
        </authorList>
    </citation>
    <scope>NUCLEOTIDE SEQUENCE [LARGE SCALE GENOMIC DNA]</scope>
    <source>
        <strain evidence="3 4">HYT19</strain>
    </source>
</reference>
<feature type="signal peptide" evidence="1">
    <location>
        <begin position="1"/>
        <end position="22"/>
    </location>
</feature>
<evidence type="ECO:0000313" key="4">
    <source>
        <dbReference type="Proteomes" id="UP000283523"/>
    </source>
</evidence>
<evidence type="ECO:0000256" key="1">
    <source>
        <dbReference type="SAM" id="SignalP"/>
    </source>
</evidence>
<dbReference type="OrthoDB" id="7794186at2"/>
<proteinExistence type="predicted"/>
<gene>
    <name evidence="3" type="ORF">DYU11_16520</name>
</gene>
<dbReference type="Pfam" id="PF18962">
    <property type="entry name" value="Por_Secre_tail"/>
    <property type="match status" value="1"/>
</dbReference>
<organism evidence="3 4">
    <name type="scientific">Fibrisoma montanum</name>
    <dbReference type="NCBI Taxonomy" id="2305895"/>
    <lineage>
        <taxon>Bacteria</taxon>
        <taxon>Pseudomonadati</taxon>
        <taxon>Bacteroidota</taxon>
        <taxon>Cytophagia</taxon>
        <taxon>Cytophagales</taxon>
        <taxon>Spirosomataceae</taxon>
        <taxon>Fibrisoma</taxon>
    </lineage>
</organism>
<dbReference type="InterPro" id="IPR013783">
    <property type="entry name" value="Ig-like_fold"/>
</dbReference>
<keyword evidence="4" id="KW-1185">Reference proteome</keyword>
<dbReference type="NCBIfam" id="TIGR04183">
    <property type="entry name" value="Por_Secre_tail"/>
    <property type="match status" value="1"/>
</dbReference>
<name>A0A418M943_9BACT</name>
<dbReference type="InterPro" id="IPR026444">
    <property type="entry name" value="Secre_tail"/>
</dbReference>
<dbReference type="Proteomes" id="UP000283523">
    <property type="component" value="Unassembled WGS sequence"/>
</dbReference>